<dbReference type="InterPro" id="IPR036412">
    <property type="entry name" value="HAD-like_sf"/>
</dbReference>
<dbReference type="PANTHER" id="PTHR10000">
    <property type="entry name" value="PHOSPHOSERINE PHOSPHATASE"/>
    <property type="match status" value="1"/>
</dbReference>
<dbReference type="Pfam" id="PF08282">
    <property type="entry name" value="Hydrolase_3"/>
    <property type="match status" value="1"/>
</dbReference>
<dbReference type="Gene3D" id="3.40.50.1000">
    <property type="entry name" value="HAD superfamily/HAD-like"/>
    <property type="match status" value="1"/>
</dbReference>
<dbReference type="Gene3D" id="3.30.1240.10">
    <property type="match status" value="1"/>
</dbReference>
<gene>
    <name evidence="1" type="ORF">MHM_01320</name>
</gene>
<dbReference type="GO" id="GO:0005829">
    <property type="term" value="C:cytosol"/>
    <property type="evidence" value="ECO:0007669"/>
    <property type="project" value="TreeGrafter"/>
</dbReference>
<dbReference type="KEGG" id="mhb:MHM_01320"/>
<organism evidence="1">
    <name type="scientific">Candidatus Mycoplasma haematominutum 'Birmingham 1'</name>
    <dbReference type="NCBI Taxonomy" id="1116213"/>
    <lineage>
        <taxon>Bacteria</taxon>
        <taxon>Bacillati</taxon>
        <taxon>Mycoplasmatota</taxon>
        <taxon>Mollicutes</taxon>
        <taxon>Mycoplasmataceae</taxon>
        <taxon>Mycoplasma</taxon>
    </lineage>
</organism>
<reference evidence="1" key="2">
    <citation type="submission" date="2011-11" db="EMBL/GenBank/DDBJ databases">
        <authorList>
            <person name="Barker E."/>
        </authorList>
    </citation>
    <scope>NUCLEOTIDE SEQUENCE</scope>
    <source>
        <strain evidence="1">Birmingham 1</strain>
    </source>
</reference>
<proteinExistence type="predicted"/>
<protein>
    <submittedName>
        <fullName evidence="1">Haloacid dehalogenase-like hydrolase family protein</fullName>
    </submittedName>
</protein>
<dbReference type="GO" id="GO:0000287">
    <property type="term" value="F:magnesium ion binding"/>
    <property type="evidence" value="ECO:0007669"/>
    <property type="project" value="TreeGrafter"/>
</dbReference>
<dbReference type="InterPro" id="IPR023214">
    <property type="entry name" value="HAD_sf"/>
</dbReference>
<dbReference type="PANTHER" id="PTHR10000:SF8">
    <property type="entry name" value="HAD SUPERFAMILY HYDROLASE-LIKE, TYPE 3"/>
    <property type="match status" value="1"/>
</dbReference>
<dbReference type="AlphaFoldDB" id="G8C2V2"/>
<dbReference type="NCBIfam" id="TIGR01484">
    <property type="entry name" value="HAD-SF-IIB"/>
    <property type="match status" value="1"/>
</dbReference>
<dbReference type="EMBL" id="HE613254">
    <property type="protein sequence ID" value="CCE66650.1"/>
    <property type="molecule type" value="Genomic_DNA"/>
</dbReference>
<dbReference type="InterPro" id="IPR006379">
    <property type="entry name" value="HAD-SF_hydro_IIB"/>
</dbReference>
<sequence length="295" mass="34054">MSEKELKYLCKPQIKIIFSDLDGTLLSPHKWFWGKIRTYTLSTISKFLEDGEHHFILATGRNVSRALAISNWLEYRLGGYKIPYLICLNGGVLFDNRSKEVIYSQSFRCSQLLSLIQYLRRHYVVIFLILTEDKELYTDDQSLSLIVGRKFAKKYDAVLKISTVENYRNGWGKIQKVVFITLHKNSDKLRVLIETKFSEFYVATHGAWLFEVIDRKINKFSAIREIIRREGWALSECCGIGNEQNDVSMIEGCGFGAAVDFSPEITFKYDPNLINFYTSNVDGKAVARTIEKFST</sequence>
<dbReference type="SUPFAM" id="SSF56784">
    <property type="entry name" value="HAD-like"/>
    <property type="match status" value="1"/>
</dbReference>
<dbReference type="HOGENOM" id="CLU_946020_0_0_14"/>
<name>G8C2V2_9MOLU</name>
<dbReference type="PATRIC" id="fig|1116213.3.peg.144"/>
<dbReference type="RefSeq" id="WP_015511515.1">
    <property type="nucleotide sequence ID" value="NC_021007.1"/>
</dbReference>
<dbReference type="GO" id="GO:0016791">
    <property type="term" value="F:phosphatase activity"/>
    <property type="evidence" value="ECO:0007669"/>
    <property type="project" value="TreeGrafter"/>
</dbReference>
<accession>G8C2V2</accession>
<reference evidence="1" key="1">
    <citation type="submission" date="2011-11" db="EMBL/GenBank/DDBJ databases">
        <title>Complete genome sequence of Candidatus Mycoplasma haemominutum.</title>
        <authorList>
            <person name="Barker E.N."/>
            <person name="Darby A.C."/>
            <person name="Helps C.R."/>
            <person name="Peters I.R."/>
            <person name="Hughes M.A."/>
            <person name="Radford A.D."/>
            <person name="Novacco M."/>
            <person name="Boretti F."/>
            <person name="Hofmann-Lehmann R."/>
            <person name="Tasker S."/>
        </authorList>
    </citation>
    <scope>NUCLEOTIDE SEQUENCE</scope>
    <source>
        <strain evidence="1">Birmingham 1</strain>
    </source>
</reference>
<dbReference type="PROSITE" id="PS01228">
    <property type="entry name" value="COF_1"/>
    <property type="match status" value="1"/>
</dbReference>
<keyword evidence="1" id="KW-0378">Hydrolase</keyword>
<evidence type="ECO:0000313" key="1">
    <source>
        <dbReference type="EMBL" id="CCE66650.1"/>
    </source>
</evidence>